<evidence type="ECO:0000259" key="3">
    <source>
        <dbReference type="Pfam" id="PF01471"/>
    </source>
</evidence>
<dbReference type="SUPFAM" id="SSF47090">
    <property type="entry name" value="PGBD-like"/>
    <property type="match status" value="1"/>
</dbReference>
<dbReference type="PATRIC" id="fig|1716141.3.peg.395"/>
<dbReference type="InterPro" id="IPR036366">
    <property type="entry name" value="PGBDSf"/>
</dbReference>
<dbReference type="AlphaFoldDB" id="A0A177HZM7"/>
<feature type="chain" id="PRO_5039561832" evidence="2">
    <location>
        <begin position="24"/>
        <end position="158"/>
    </location>
</feature>
<keyword evidence="4" id="KW-0378">Hydrolase</keyword>
<organism evidence="4 5">
    <name type="scientific">Streptomyces jeddahensis</name>
    <dbReference type="NCBI Taxonomy" id="1716141"/>
    <lineage>
        <taxon>Bacteria</taxon>
        <taxon>Bacillati</taxon>
        <taxon>Actinomycetota</taxon>
        <taxon>Actinomycetes</taxon>
        <taxon>Kitasatosporales</taxon>
        <taxon>Streptomycetaceae</taxon>
        <taxon>Streptomyces</taxon>
    </lineage>
</organism>
<dbReference type="Gene3D" id="1.10.101.10">
    <property type="entry name" value="PGBD-like superfamily/PGBD"/>
    <property type="match status" value="1"/>
</dbReference>
<keyword evidence="5" id="KW-1185">Reference proteome</keyword>
<proteinExistence type="predicted"/>
<dbReference type="EMBL" id="LOHS01000021">
    <property type="protein sequence ID" value="OAH16301.1"/>
    <property type="molecule type" value="Genomic_DNA"/>
</dbReference>
<dbReference type="PROSITE" id="PS51257">
    <property type="entry name" value="PROKAR_LIPOPROTEIN"/>
    <property type="match status" value="1"/>
</dbReference>
<dbReference type="Proteomes" id="UP000077381">
    <property type="component" value="Unassembled WGS sequence"/>
</dbReference>
<reference evidence="4 5" key="1">
    <citation type="submission" date="2015-12" db="EMBL/GenBank/DDBJ databases">
        <title>Genome sequence of Streptomyces sp. G25.</title>
        <authorList>
            <person name="Poehlein A."/>
            <person name="Roettig A."/>
            <person name="Hiessl S."/>
            <person name="Hauschild P."/>
            <person name="Schauer J."/>
            <person name="Madkour M.H."/>
            <person name="Al-Ansari A.M."/>
            <person name="Almakishah N.H."/>
            <person name="Steinbuechel A."/>
            <person name="Daniel R."/>
        </authorList>
    </citation>
    <scope>NUCLEOTIDE SEQUENCE [LARGE SCALE GENOMIC DNA]</scope>
    <source>
        <strain evidence="5">G25(2015)</strain>
    </source>
</reference>
<comment type="caution">
    <text evidence="4">The sequence shown here is derived from an EMBL/GenBank/DDBJ whole genome shotgun (WGS) entry which is preliminary data.</text>
</comment>
<evidence type="ECO:0000256" key="2">
    <source>
        <dbReference type="SAM" id="SignalP"/>
    </source>
</evidence>
<evidence type="ECO:0000313" key="5">
    <source>
        <dbReference type="Proteomes" id="UP000077381"/>
    </source>
</evidence>
<dbReference type="InterPro" id="IPR036365">
    <property type="entry name" value="PGBD-like_sf"/>
</dbReference>
<dbReference type="Pfam" id="PF01471">
    <property type="entry name" value="PG_binding_1"/>
    <property type="match status" value="1"/>
</dbReference>
<sequence length="158" mass="16545">MNKWTMRGTAALTTAILAAGLTACGGGDETAAQNKPSAQAVGPAPSPGQDEIRTNPGSTTIGQGAQGFHVRCVQWGANAYVDPNVTVDGVYGPKTTKAVKRYQSSRSLSADGIVGPKTGARLKDDITNTRRQLVRMGEPEAARPYSNWLKNCSSQIPG</sequence>
<name>A0A177HZM7_9ACTN</name>
<keyword evidence="2" id="KW-0732">Signal</keyword>
<protein>
    <submittedName>
        <fullName evidence="4">N-acetylmuramoyl-L-alanine amidase CwlH</fullName>
        <ecNumber evidence="4">3.5.1.28</ecNumber>
    </submittedName>
</protein>
<accession>A0A177HZM7</accession>
<evidence type="ECO:0000313" key="4">
    <source>
        <dbReference type="EMBL" id="OAH16301.1"/>
    </source>
</evidence>
<evidence type="ECO:0000256" key="1">
    <source>
        <dbReference type="SAM" id="MobiDB-lite"/>
    </source>
</evidence>
<dbReference type="InterPro" id="IPR002477">
    <property type="entry name" value="Peptidoglycan-bd-like"/>
</dbReference>
<feature type="region of interest" description="Disordered" evidence="1">
    <location>
        <begin position="29"/>
        <end position="60"/>
    </location>
</feature>
<feature type="signal peptide" evidence="2">
    <location>
        <begin position="1"/>
        <end position="23"/>
    </location>
</feature>
<gene>
    <name evidence="4" type="primary">cwlH</name>
    <name evidence="4" type="ORF">STSP_03760</name>
</gene>
<dbReference type="EC" id="3.5.1.28" evidence="4"/>
<feature type="domain" description="Peptidoglycan binding-like" evidence="3">
    <location>
        <begin position="82"/>
        <end position="122"/>
    </location>
</feature>
<dbReference type="STRING" id="1716141.STSP_03760"/>
<dbReference type="GO" id="GO:0008745">
    <property type="term" value="F:N-acetylmuramoyl-L-alanine amidase activity"/>
    <property type="evidence" value="ECO:0007669"/>
    <property type="project" value="UniProtKB-EC"/>
</dbReference>
<dbReference type="RefSeq" id="WP_067271057.1">
    <property type="nucleotide sequence ID" value="NZ_LOHS01000021.1"/>
</dbReference>